<dbReference type="AlphaFoldDB" id="A0AA39WH82"/>
<dbReference type="Proteomes" id="UP001174934">
    <property type="component" value="Unassembled WGS sequence"/>
</dbReference>
<evidence type="ECO:0000256" key="4">
    <source>
        <dbReference type="ARBA" id="ARBA00023136"/>
    </source>
</evidence>
<feature type="transmembrane region" description="Helical" evidence="7">
    <location>
        <begin position="235"/>
        <end position="254"/>
    </location>
</feature>
<dbReference type="GO" id="GO:0016020">
    <property type="term" value="C:membrane"/>
    <property type="evidence" value="ECO:0007669"/>
    <property type="project" value="UniProtKB-SubCell"/>
</dbReference>
<feature type="region of interest" description="Disordered" evidence="6">
    <location>
        <begin position="331"/>
        <end position="350"/>
    </location>
</feature>
<sequence>MADAGGKDLNYLPNLLGIYDNLNDPVPGWNRRETILGVTITFMLLSWGCAIARLYVRFFVIRAPGWDDAFLLTYLASTTLGSIMCCILPDWGFGQHFLTLKPDILMGYLKRLWLANAAYTMSTALIKISLLFQYLRVFDKGVKRHICILTMVLIALWGTGYSILAWVPCVPVAAFWDFTITEKSCYGYGSTNVREFLGVYQSHVAVNMIFDIIVFTLPIPLYFKKNTPTKTKLGLILLGALGAFVIVLSAWRLASIVENKSTTYPTFDSTFYGPVGVLLGVMEVDLASICASVPVFWPLIRAHMGEIFVTKEIEITHEDRSNYFELRRGRSGERSITGGGNGDDSPEGSEICFRGVGGGGGIGAVTQIGRAKVKDPATHYQDEYVQQRVNPFAGGRGETGTPGSGMEKEGVVVTMPIEMQVPRNDSPRLGGGGGGKPKSLKTMFVTTPPMKDGNGYPGEDNRV</sequence>
<keyword evidence="2 7" id="KW-0812">Transmembrane</keyword>
<dbReference type="Pfam" id="PF20684">
    <property type="entry name" value="Fung_rhodopsin"/>
    <property type="match status" value="1"/>
</dbReference>
<evidence type="ECO:0000313" key="10">
    <source>
        <dbReference type="Proteomes" id="UP001174934"/>
    </source>
</evidence>
<keyword evidence="10" id="KW-1185">Reference proteome</keyword>
<feature type="region of interest" description="Disordered" evidence="6">
    <location>
        <begin position="376"/>
        <end position="407"/>
    </location>
</feature>
<evidence type="ECO:0000256" key="5">
    <source>
        <dbReference type="ARBA" id="ARBA00038359"/>
    </source>
</evidence>
<organism evidence="9 10">
    <name type="scientific">Bombardia bombarda</name>
    <dbReference type="NCBI Taxonomy" id="252184"/>
    <lineage>
        <taxon>Eukaryota</taxon>
        <taxon>Fungi</taxon>
        <taxon>Dikarya</taxon>
        <taxon>Ascomycota</taxon>
        <taxon>Pezizomycotina</taxon>
        <taxon>Sordariomycetes</taxon>
        <taxon>Sordariomycetidae</taxon>
        <taxon>Sordariales</taxon>
        <taxon>Lasiosphaeriaceae</taxon>
        <taxon>Bombardia</taxon>
    </lineage>
</organism>
<comment type="caution">
    <text evidence="9">The sequence shown here is derived from an EMBL/GenBank/DDBJ whole genome shotgun (WGS) entry which is preliminary data.</text>
</comment>
<gene>
    <name evidence="9" type="ORF">B0T17DRAFT_541680</name>
</gene>
<dbReference type="PANTHER" id="PTHR33048">
    <property type="entry name" value="PTH11-LIKE INTEGRAL MEMBRANE PROTEIN (AFU_ORTHOLOGUE AFUA_5G11245)"/>
    <property type="match status" value="1"/>
</dbReference>
<comment type="subcellular location">
    <subcellularLocation>
        <location evidence="1">Membrane</location>
        <topology evidence="1">Multi-pass membrane protein</topology>
    </subcellularLocation>
</comment>
<dbReference type="EMBL" id="JAULSR010000007">
    <property type="protein sequence ID" value="KAK0615354.1"/>
    <property type="molecule type" value="Genomic_DNA"/>
</dbReference>
<reference evidence="9" key="1">
    <citation type="submission" date="2023-06" db="EMBL/GenBank/DDBJ databases">
        <title>Genome-scale phylogeny and comparative genomics of the fungal order Sordariales.</title>
        <authorList>
            <consortium name="Lawrence Berkeley National Laboratory"/>
            <person name="Hensen N."/>
            <person name="Bonometti L."/>
            <person name="Westerberg I."/>
            <person name="Brannstrom I.O."/>
            <person name="Guillou S."/>
            <person name="Cros-Aarteil S."/>
            <person name="Calhoun S."/>
            <person name="Haridas S."/>
            <person name="Kuo A."/>
            <person name="Mondo S."/>
            <person name="Pangilinan J."/>
            <person name="Riley R."/>
            <person name="LaButti K."/>
            <person name="Andreopoulos B."/>
            <person name="Lipzen A."/>
            <person name="Chen C."/>
            <person name="Yanf M."/>
            <person name="Daum C."/>
            <person name="Ng V."/>
            <person name="Clum A."/>
            <person name="Steindorff A."/>
            <person name="Ohm R."/>
            <person name="Martin F."/>
            <person name="Silar P."/>
            <person name="Natvig D."/>
            <person name="Lalanne C."/>
            <person name="Gautier V."/>
            <person name="Ament-velasquez S.L."/>
            <person name="Kruys A."/>
            <person name="Hutchinson M.I."/>
            <person name="Powell A.J."/>
            <person name="Barry K."/>
            <person name="Miller A.N."/>
            <person name="Grigoriev I.V."/>
            <person name="Debuchy R."/>
            <person name="Gladieux P."/>
            <person name="Thoren M.H."/>
            <person name="Johannesson H."/>
        </authorList>
    </citation>
    <scope>NUCLEOTIDE SEQUENCE</scope>
    <source>
        <strain evidence="9">SMH3391-2</strain>
    </source>
</reference>
<protein>
    <recommendedName>
        <fullName evidence="8">Rhodopsin domain-containing protein</fullName>
    </recommendedName>
</protein>
<evidence type="ECO:0000256" key="6">
    <source>
        <dbReference type="SAM" id="MobiDB-lite"/>
    </source>
</evidence>
<feature type="transmembrane region" description="Helical" evidence="7">
    <location>
        <begin position="35"/>
        <end position="56"/>
    </location>
</feature>
<feature type="domain" description="Rhodopsin" evidence="8">
    <location>
        <begin position="52"/>
        <end position="301"/>
    </location>
</feature>
<feature type="transmembrane region" description="Helical" evidence="7">
    <location>
        <begin position="68"/>
        <end position="93"/>
    </location>
</feature>
<feature type="transmembrane region" description="Helical" evidence="7">
    <location>
        <begin position="274"/>
        <end position="297"/>
    </location>
</feature>
<evidence type="ECO:0000256" key="1">
    <source>
        <dbReference type="ARBA" id="ARBA00004141"/>
    </source>
</evidence>
<accession>A0AA39WH82</accession>
<comment type="similarity">
    <text evidence="5">Belongs to the SAT4 family.</text>
</comment>
<proteinExistence type="inferred from homology"/>
<feature type="transmembrane region" description="Helical" evidence="7">
    <location>
        <begin position="146"/>
        <end position="167"/>
    </location>
</feature>
<feature type="transmembrane region" description="Helical" evidence="7">
    <location>
        <begin position="113"/>
        <end position="134"/>
    </location>
</feature>
<dbReference type="InterPro" id="IPR049326">
    <property type="entry name" value="Rhodopsin_dom_fungi"/>
</dbReference>
<keyword evidence="3 7" id="KW-1133">Transmembrane helix</keyword>
<evidence type="ECO:0000313" key="9">
    <source>
        <dbReference type="EMBL" id="KAK0615354.1"/>
    </source>
</evidence>
<dbReference type="InterPro" id="IPR052337">
    <property type="entry name" value="SAT4-like"/>
</dbReference>
<feature type="region of interest" description="Disordered" evidence="6">
    <location>
        <begin position="421"/>
        <end position="463"/>
    </location>
</feature>
<evidence type="ECO:0000256" key="7">
    <source>
        <dbReference type="SAM" id="Phobius"/>
    </source>
</evidence>
<name>A0AA39WH82_9PEZI</name>
<evidence type="ECO:0000259" key="8">
    <source>
        <dbReference type="Pfam" id="PF20684"/>
    </source>
</evidence>
<evidence type="ECO:0000256" key="2">
    <source>
        <dbReference type="ARBA" id="ARBA00022692"/>
    </source>
</evidence>
<evidence type="ECO:0000256" key="3">
    <source>
        <dbReference type="ARBA" id="ARBA00022989"/>
    </source>
</evidence>
<feature type="transmembrane region" description="Helical" evidence="7">
    <location>
        <begin position="204"/>
        <end position="223"/>
    </location>
</feature>
<keyword evidence="4 7" id="KW-0472">Membrane</keyword>
<dbReference type="PANTHER" id="PTHR33048:SF47">
    <property type="entry name" value="INTEGRAL MEMBRANE PROTEIN-RELATED"/>
    <property type="match status" value="1"/>
</dbReference>
<feature type="compositionally biased region" description="Gly residues" evidence="6">
    <location>
        <begin position="394"/>
        <end position="403"/>
    </location>
</feature>